<dbReference type="STRING" id="67767.A0A0J7K804"/>
<feature type="region of interest" description="Disordered" evidence="1">
    <location>
        <begin position="1"/>
        <end position="24"/>
    </location>
</feature>
<feature type="region of interest" description="Disordered" evidence="1">
    <location>
        <begin position="179"/>
        <end position="199"/>
    </location>
</feature>
<feature type="region of interest" description="Disordered" evidence="1">
    <location>
        <begin position="72"/>
        <end position="100"/>
    </location>
</feature>
<sequence length="570" mass="68764">MMERTPPGEWMEEKDGGEEAVKREEDGALIAILREIKEEMADMRKEVREMKEKWNNLENKWTIRERSMEERMDGLEERLSKIEQKGSNREEEEEERTEELVGKMIEKVKKKERMIESQAPSNIMETREEVRKIKKAMEDRERKERRNNLIIKGLKKEKKNIYETTREFLEDQEEKRSERLEDEEKKRKKKRKEKRKEEKGLSRGIRGRVKIVFWNVAGLKRKDREFWNFIESFDIIGLSETWIEERGWEIIKRSLSKRFSWKCQYAIREKKKGRAKGGIITGIRKGLDEISGEEVIDVNGIQERRLRIEGRTWKIIMLYNDGKMKDKRKELEGKGAWDRIEKLTVGKRVESDHQPLEVEVRGEFRRETGRAQEVIKEIVQWNEESIEKYKKKEREITIEGKKVEEVWKSLKAGIEECIVRKRIRLRRKKIGEKDWWDAECKRRKKQVKKAYSRWREGKEEKGRYQLLKREVRELCRKKEGRKEKLEEEENINMGDWKNHFQHLLEESEKDNREDAEKSLDGDQEEELRNEEIKKQMKKMKRKKAAGADGIGSEVKIHSEGQIREKLKELF</sequence>
<accession>A0A0J7K804</accession>
<dbReference type="Proteomes" id="UP000036403">
    <property type="component" value="Unassembled WGS sequence"/>
</dbReference>
<organism evidence="2 3">
    <name type="scientific">Lasius niger</name>
    <name type="common">Black garden ant</name>
    <dbReference type="NCBI Taxonomy" id="67767"/>
    <lineage>
        <taxon>Eukaryota</taxon>
        <taxon>Metazoa</taxon>
        <taxon>Ecdysozoa</taxon>
        <taxon>Arthropoda</taxon>
        <taxon>Hexapoda</taxon>
        <taxon>Insecta</taxon>
        <taxon>Pterygota</taxon>
        <taxon>Neoptera</taxon>
        <taxon>Endopterygota</taxon>
        <taxon>Hymenoptera</taxon>
        <taxon>Apocrita</taxon>
        <taxon>Aculeata</taxon>
        <taxon>Formicoidea</taxon>
        <taxon>Formicidae</taxon>
        <taxon>Formicinae</taxon>
        <taxon>Lasius</taxon>
        <taxon>Lasius</taxon>
    </lineage>
</organism>
<feature type="compositionally biased region" description="Basic and acidic residues" evidence="1">
    <location>
        <begin position="72"/>
        <end position="89"/>
    </location>
</feature>
<feature type="compositionally biased region" description="Basic and acidic residues" evidence="1">
    <location>
        <begin position="500"/>
        <end position="520"/>
    </location>
</feature>
<feature type="compositionally biased region" description="Basic residues" evidence="1">
    <location>
        <begin position="535"/>
        <end position="544"/>
    </location>
</feature>
<evidence type="ECO:0008006" key="4">
    <source>
        <dbReference type="Google" id="ProtNLM"/>
    </source>
</evidence>
<dbReference type="AlphaFoldDB" id="A0A0J7K804"/>
<protein>
    <recommendedName>
        <fullName evidence="4">Axoneme-associated protein</fullName>
    </recommendedName>
</protein>
<proteinExistence type="predicted"/>
<evidence type="ECO:0000313" key="2">
    <source>
        <dbReference type="EMBL" id="KMQ86341.1"/>
    </source>
</evidence>
<dbReference type="InterPro" id="IPR036691">
    <property type="entry name" value="Endo/exonu/phosph_ase_sf"/>
</dbReference>
<dbReference type="OrthoDB" id="7701337at2759"/>
<feature type="region of interest" description="Disordered" evidence="1">
    <location>
        <begin position="500"/>
        <end position="555"/>
    </location>
</feature>
<dbReference type="SUPFAM" id="SSF56219">
    <property type="entry name" value="DNase I-like"/>
    <property type="match status" value="1"/>
</dbReference>
<comment type="caution">
    <text evidence="2">The sequence shown here is derived from an EMBL/GenBank/DDBJ whole genome shotgun (WGS) entry which is preliminary data.</text>
</comment>
<keyword evidence="3" id="KW-1185">Reference proteome</keyword>
<name>A0A0J7K804_LASNI</name>
<evidence type="ECO:0000313" key="3">
    <source>
        <dbReference type="Proteomes" id="UP000036403"/>
    </source>
</evidence>
<gene>
    <name evidence="2" type="ORF">RF55_14685</name>
</gene>
<dbReference type="EMBL" id="LBMM01012229">
    <property type="protein sequence ID" value="KMQ86341.1"/>
    <property type="molecule type" value="Genomic_DNA"/>
</dbReference>
<feature type="compositionally biased region" description="Basic and acidic residues" evidence="1">
    <location>
        <begin position="11"/>
        <end position="24"/>
    </location>
</feature>
<feature type="non-terminal residue" evidence="2">
    <location>
        <position position="570"/>
    </location>
</feature>
<dbReference type="PaxDb" id="67767-A0A0J7K804"/>
<reference evidence="2 3" key="1">
    <citation type="submission" date="2015-04" db="EMBL/GenBank/DDBJ databases">
        <title>Lasius niger genome sequencing.</title>
        <authorList>
            <person name="Konorov E.A."/>
            <person name="Nikitin M.A."/>
            <person name="Kirill M.V."/>
            <person name="Chang P."/>
        </authorList>
    </citation>
    <scope>NUCLEOTIDE SEQUENCE [LARGE SCALE GENOMIC DNA]</scope>
    <source>
        <tissue evidence="2">Whole</tissue>
    </source>
</reference>
<evidence type="ECO:0000256" key="1">
    <source>
        <dbReference type="SAM" id="MobiDB-lite"/>
    </source>
</evidence>
<dbReference type="Gene3D" id="3.60.10.10">
    <property type="entry name" value="Endonuclease/exonuclease/phosphatase"/>
    <property type="match status" value="1"/>
</dbReference>